<gene>
    <name evidence="4" type="ORF">OXH55_04700</name>
</gene>
<dbReference type="Pfam" id="PF11611">
    <property type="entry name" value="DUF4352"/>
    <property type="match status" value="1"/>
</dbReference>
<protein>
    <submittedName>
        <fullName evidence="4">DUF4352 domain-containing protein</fullName>
    </submittedName>
</protein>
<feature type="transmembrane region" description="Helical" evidence="2">
    <location>
        <begin position="16"/>
        <end position="34"/>
    </location>
</feature>
<dbReference type="InterPro" id="IPR029050">
    <property type="entry name" value="Immunoprotect_excell_Ig-like"/>
</dbReference>
<sequence>MKKGMLNKILSNINENIVAITLAGVLTFGIFIAGEMSKKLTKKSSENKAIAVVSTSNRGIDLEEDTKIENDSEKDNIQQITLQSNTLQNTATAFEGKLKLTKLNIKSSGDKLIVKTLIENNFDKEITISPYDIYVRGENGRVFKLDVFDYLEKGKDFEFVPGEKVEAELVFNNYKDSSTLNLNVTNIFCYGHFNEETLSLKLK</sequence>
<dbReference type="RefSeq" id="WP_268048352.1">
    <property type="nucleotide sequence ID" value="NZ_JAPQES010000001.1"/>
</dbReference>
<dbReference type="EMBL" id="JAPQES010000001">
    <property type="protein sequence ID" value="MCY6369923.1"/>
    <property type="molecule type" value="Genomic_DNA"/>
</dbReference>
<evidence type="ECO:0000256" key="2">
    <source>
        <dbReference type="SAM" id="Phobius"/>
    </source>
</evidence>
<dbReference type="Gene3D" id="2.60.40.1240">
    <property type="match status" value="1"/>
</dbReference>
<keyword evidence="2" id="KW-0812">Transmembrane</keyword>
<feature type="domain" description="DUF4352" evidence="3">
    <location>
        <begin position="83"/>
        <end position="188"/>
    </location>
</feature>
<reference evidence="4" key="1">
    <citation type="submission" date="2022-12" db="EMBL/GenBank/DDBJ databases">
        <authorList>
            <person name="Wang J."/>
        </authorList>
    </citation>
    <scope>NUCLEOTIDE SEQUENCE</scope>
    <source>
        <strain evidence="4">HY-42-06</strain>
    </source>
</reference>
<evidence type="ECO:0000256" key="1">
    <source>
        <dbReference type="ARBA" id="ARBA00022729"/>
    </source>
</evidence>
<comment type="caution">
    <text evidence="4">The sequence shown here is derived from an EMBL/GenBank/DDBJ whole genome shotgun (WGS) entry which is preliminary data.</text>
</comment>
<proteinExistence type="predicted"/>
<name>A0ABT4CLL2_9CLOT</name>
<organism evidence="4 5">
    <name type="scientific">Clostridium ganghwense</name>
    <dbReference type="NCBI Taxonomy" id="312089"/>
    <lineage>
        <taxon>Bacteria</taxon>
        <taxon>Bacillati</taxon>
        <taxon>Bacillota</taxon>
        <taxon>Clostridia</taxon>
        <taxon>Eubacteriales</taxon>
        <taxon>Clostridiaceae</taxon>
        <taxon>Clostridium</taxon>
    </lineage>
</organism>
<dbReference type="InterPro" id="IPR029051">
    <property type="entry name" value="DUF4352"/>
</dbReference>
<evidence type="ECO:0000259" key="3">
    <source>
        <dbReference type="Pfam" id="PF11611"/>
    </source>
</evidence>
<keyword evidence="5" id="KW-1185">Reference proteome</keyword>
<dbReference type="Proteomes" id="UP001079657">
    <property type="component" value="Unassembled WGS sequence"/>
</dbReference>
<keyword evidence="2" id="KW-1133">Transmembrane helix</keyword>
<evidence type="ECO:0000313" key="4">
    <source>
        <dbReference type="EMBL" id="MCY6369923.1"/>
    </source>
</evidence>
<evidence type="ECO:0000313" key="5">
    <source>
        <dbReference type="Proteomes" id="UP001079657"/>
    </source>
</evidence>
<accession>A0ABT4CLL2</accession>
<keyword evidence="2" id="KW-0472">Membrane</keyword>
<keyword evidence="1" id="KW-0732">Signal</keyword>